<name>A0A1D3D9R1_9EIME</name>
<reference evidence="2 3" key="1">
    <citation type="journal article" date="2016" name="BMC Genomics">
        <title>Comparative genomics reveals Cyclospora cayetanensis possesses coccidia-like metabolism and invasion components but unique surface antigens.</title>
        <authorList>
            <person name="Liu S."/>
            <person name="Wang L."/>
            <person name="Zheng H."/>
            <person name="Xu Z."/>
            <person name="Roellig D.M."/>
            <person name="Li N."/>
            <person name="Frace M.A."/>
            <person name="Tang K."/>
            <person name="Arrowood M.J."/>
            <person name="Moss D.M."/>
            <person name="Zhang L."/>
            <person name="Feng Y."/>
            <person name="Xiao L."/>
        </authorList>
    </citation>
    <scope>NUCLEOTIDE SEQUENCE [LARGE SCALE GENOMIC DNA]</scope>
    <source>
        <strain evidence="2 3">CHN_HEN01</strain>
    </source>
</reference>
<evidence type="ECO:0000313" key="3">
    <source>
        <dbReference type="Proteomes" id="UP000095192"/>
    </source>
</evidence>
<sequence>MYIPIKDTNTLVHLPIDGEVHSGGGPAPAFPPSELPVADAQDGAAGGVLRVSDLAFIRDMLKRELCRLEGWLGCALSYYRLGAYEAYEELLKDADYCSNTVLYANCDVCSRPLQEMDLALLQQAAARDAAACCLVPHLPPPPPVPLEPSQQQEGFSQGPALPQRGGWTGDWRVRIAASLSSYFLFRGLYASEAALQRLLLLKASEWRDKGVAAAGLADAARGSGVTRILNCSARFLDIQLLQRKDPDLLCLLMGGMTALRRWTDALLLYTRLVAYLPPPKEQQDKRREAQQEKPYVGCTEIEFHAELRMALRIPAYCSHLEAERRYLWGLLREQRGEPAAALADFAAACRQTGLHAAAAFHAAQCAVALCRGREAQLALGAVARVLPACSEVGALRGFALLAEAETLADEYLAATLQQQQRDGQGDSPCMQLDGLHAEALVLLRRAAAAAPNSLDLLLGICRCCEVLLMGRGGGQPQQDQLVQALNAYFALLDAVHLHQHGQQQPQQGFSLKDKVQAFLKAEGAPQEALHNFGYVALACLYAASFLQKVGCHEKALAFAQRALEVGDSSAAADKSSGALSSKKKKKSGSSKRYRDPMALTLIAALHFARAKKLTSAGHPNLPASAAPARRRSIAGVAPSVGSVVLALFAVAAEQMRPTRSFDTAAASLCSHLSQATRMRPWGWVSGWRSRGLRFVANPFVSCLLPHGSCPARLCLFSSPAAVPLRVGAFCLFFECHTHASPLGLLATPPPTLLASPPLRLRLACPCYAAGFCLCPSSSA</sequence>
<feature type="region of interest" description="Disordered" evidence="1">
    <location>
        <begin position="572"/>
        <end position="592"/>
    </location>
</feature>
<dbReference type="EMBL" id="JROU02000173">
    <property type="protein sequence ID" value="OEH80190.1"/>
    <property type="molecule type" value="Genomic_DNA"/>
</dbReference>
<feature type="compositionally biased region" description="Basic residues" evidence="1">
    <location>
        <begin position="581"/>
        <end position="591"/>
    </location>
</feature>
<accession>A0A1D3D9R1</accession>
<dbReference type="AlphaFoldDB" id="A0A1D3D9R1"/>
<gene>
    <name evidence="2" type="ORF">cyc_03629</name>
</gene>
<keyword evidence="3" id="KW-1185">Reference proteome</keyword>
<dbReference type="VEuPathDB" id="ToxoDB:cyc_03629"/>
<evidence type="ECO:0000313" key="2">
    <source>
        <dbReference type="EMBL" id="OEH80190.1"/>
    </source>
</evidence>
<protein>
    <submittedName>
        <fullName evidence="2">Tetratricopeptide repeat-containing protein</fullName>
    </submittedName>
</protein>
<evidence type="ECO:0000256" key="1">
    <source>
        <dbReference type="SAM" id="MobiDB-lite"/>
    </source>
</evidence>
<proteinExistence type="predicted"/>
<comment type="caution">
    <text evidence="2">The sequence shown here is derived from an EMBL/GenBank/DDBJ whole genome shotgun (WGS) entry which is preliminary data.</text>
</comment>
<organism evidence="2 3">
    <name type="scientific">Cyclospora cayetanensis</name>
    <dbReference type="NCBI Taxonomy" id="88456"/>
    <lineage>
        <taxon>Eukaryota</taxon>
        <taxon>Sar</taxon>
        <taxon>Alveolata</taxon>
        <taxon>Apicomplexa</taxon>
        <taxon>Conoidasida</taxon>
        <taxon>Coccidia</taxon>
        <taxon>Eucoccidiorida</taxon>
        <taxon>Eimeriorina</taxon>
        <taxon>Eimeriidae</taxon>
        <taxon>Cyclospora</taxon>
    </lineage>
</organism>
<dbReference type="InParanoid" id="A0A1D3D9R1"/>
<dbReference type="Proteomes" id="UP000095192">
    <property type="component" value="Unassembled WGS sequence"/>
</dbReference>